<dbReference type="SUPFAM" id="SSF54001">
    <property type="entry name" value="Cysteine proteinases"/>
    <property type="match status" value="1"/>
</dbReference>
<dbReference type="PROSITE" id="PS50600">
    <property type="entry name" value="ULP_PROTEASE"/>
    <property type="match status" value="1"/>
</dbReference>
<evidence type="ECO:0000259" key="5">
    <source>
        <dbReference type="PROSITE" id="PS50600"/>
    </source>
</evidence>
<keyword evidence="4" id="KW-0788">Thiol protease</keyword>
<keyword evidence="3" id="KW-0378">Hydrolase</keyword>
<sequence>MAEEDSVILSFGGSFLRKSDLDLLTSPNRINDRLIGFCFEYFEREQFNHSADRIALVSPSVAQFVIFASVEDLLVLLEPLHLPIKQYIFVPVSNNFDAQHVGKAQWSLLVYVRSKQEFQHYDAHRGTNQSWAKKLVDKLQPFVQAPRSKLQFVEMDFPQQETISDSGVYVIALVEHLIKEFCECFSVSVNEVVNQEIVQHKRKQIQDLIQELSACDINFDHYLST</sequence>
<dbReference type="InterPro" id="IPR038765">
    <property type="entry name" value="Papain-like_cys_pep_sf"/>
</dbReference>
<dbReference type="PANTHER" id="PTHR46468:SF1">
    <property type="entry name" value="SENTRIN-SPECIFIC PROTEASE 8"/>
    <property type="match status" value="1"/>
</dbReference>
<name>A0A0B6YRL6_9EUPU</name>
<accession>A0A0B6YRL6</accession>
<dbReference type="Pfam" id="PF02902">
    <property type="entry name" value="Peptidase_C48"/>
    <property type="match status" value="1"/>
</dbReference>
<protein>
    <recommendedName>
        <fullName evidence="5">Ubiquitin-like protease family profile domain-containing protein</fullName>
    </recommendedName>
</protein>
<evidence type="ECO:0000256" key="3">
    <source>
        <dbReference type="ARBA" id="ARBA00022801"/>
    </source>
</evidence>
<dbReference type="GO" id="GO:0019784">
    <property type="term" value="F:deNEDDylase activity"/>
    <property type="evidence" value="ECO:0007669"/>
    <property type="project" value="InterPro"/>
</dbReference>
<dbReference type="GO" id="GO:0008234">
    <property type="term" value="F:cysteine-type peptidase activity"/>
    <property type="evidence" value="ECO:0007669"/>
    <property type="project" value="UniProtKB-KW"/>
</dbReference>
<reference evidence="6" key="1">
    <citation type="submission" date="2014-12" db="EMBL/GenBank/DDBJ databases">
        <title>Insight into the proteome of Arion vulgaris.</title>
        <authorList>
            <person name="Aradska J."/>
            <person name="Bulat T."/>
            <person name="Smidak R."/>
            <person name="Sarate P."/>
            <person name="Gangsoo J."/>
            <person name="Sialana F."/>
            <person name="Bilban M."/>
            <person name="Lubec G."/>
        </authorList>
    </citation>
    <scope>NUCLEOTIDE SEQUENCE</scope>
    <source>
        <tissue evidence="6">Skin</tissue>
    </source>
</reference>
<dbReference type="InterPro" id="IPR003653">
    <property type="entry name" value="Peptidase_C48_C"/>
</dbReference>
<proteinExistence type="inferred from homology"/>
<dbReference type="GO" id="GO:0000338">
    <property type="term" value="P:protein deneddylation"/>
    <property type="evidence" value="ECO:0007669"/>
    <property type="project" value="TreeGrafter"/>
</dbReference>
<dbReference type="EMBL" id="HACG01011922">
    <property type="protein sequence ID" value="CEK58787.1"/>
    <property type="molecule type" value="Transcribed_RNA"/>
</dbReference>
<dbReference type="Gene3D" id="3.40.395.10">
    <property type="entry name" value="Adenoviral Proteinase, Chain A"/>
    <property type="match status" value="1"/>
</dbReference>
<keyword evidence="2" id="KW-0645">Protease</keyword>
<organism evidence="6">
    <name type="scientific">Arion vulgaris</name>
    <dbReference type="NCBI Taxonomy" id="1028688"/>
    <lineage>
        <taxon>Eukaryota</taxon>
        <taxon>Metazoa</taxon>
        <taxon>Spiralia</taxon>
        <taxon>Lophotrochozoa</taxon>
        <taxon>Mollusca</taxon>
        <taxon>Gastropoda</taxon>
        <taxon>Heterobranchia</taxon>
        <taxon>Euthyneura</taxon>
        <taxon>Panpulmonata</taxon>
        <taxon>Eupulmonata</taxon>
        <taxon>Stylommatophora</taxon>
        <taxon>Helicina</taxon>
        <taxon>Arionoidea</taxon>
        <taxon>Arionidae</taxon>
        <taxon>Arion</taxon>
    </lineage>
</organism>
<dbReference type="PANTHER" id="PTHR46468">
    <property type="entry name" value="SENTRIN-SPECIFIC PROTEASE 8"/>
    <property type="match status" value="1"/>
</dbReference>
<dbReference type="AlphaFoldDB" id="A0A0B6YRL6"/>
<evidence type="ECO:0000313" key="6">
    <source>
        <dbReference type="EMBL" id="CEK58787.1"/>
    </source>
</evidence>
<dbReference type="GO" id="GO:0006508">
    <property type="term" value="P:proteolysis"/>
    <property type="evidence" value="ECO:0007669"/>
    <property type="project" value="UniProtKB-KW"/>
</dbReference>
<evidence type="ECO:0000256" key="2">
    <source>
        <dbReference type="ARBA" id="ARBA00022670"/>
    </source>
</evidence>
<dbReference type="InterPro" id="IPR044613">
    <property type="entry name" value="Nep1/2-like"/>
</dbReference>
<gene>
    <name evidence="6" type="primary">ORF34193</name>
</gene>
<feature type="domain" description="Ubiquitin-like protease family profile" evidence="5">
    <location>
        <begin position="14"/>
        <end position="177"/>
    </location>
</feature>
<evidence type="ECO:0000256" key="1">
    <source>
        <dbReference type="ARBA" id="ARBA00005234"/>
    </source>
</evidence>
<comment type="similarity">
    <text evidence="1">Belongs to the peptidase C48 family.</text>
</comment>
<evidence type="ECO:0000256" key="4">
    <source>
        <dbReference type="ARBA" id="ARBA00022807"/>
    </source>
</evidence>